<dbReference type="NCBIfam" id="TIGR03025">
    <property type="entry name" value="EPS_sugtrans"/>
    <property type="match status" value="1"/>
</dbReference>
<comment type="caution">
    <text evidence="9">The sequence shown here is derived from an EMBL/GenBank/DDBJ whole genome shotgun (WGS) entry which is preliminary data.</text>
</comment>
<keyword evidence="5 7" id="KW-0472">Membrane</keyword>
<gene>
    <name evidence="9" type="ORF">SDC9_104259</name>
</gene>
<evidence type="ECO:0000256" key="5">
    <source>
        <dbReference type="ARBA" id="ARBA00023136"/>
    </source>
</evidence>
<comment type="subcellular location">
    <subcellularLocation>
        <location evidence="1">Membrane</location>
        <topology evidence="1">Multi-pass membrane protein</topology>
    </subcellularLocation>
</comment>
<feature type="transmembrane region" description="Helical" evidence="7">
    <location>
        <begin position="140"/>
        <end position="161"/>
    </location>
</feature>
<dbReference type="InterPro" id="IPR003362">
    <property type="entry name" value="Bact_transf"/>
</dbReference>
<feature type="region of interest" description="Disordered" evidence="6">
    <location>
        <begin position="1"/>
        <end position="29"/>
    </location>
</feature>
<dbReference type="Gene3D" id="3.40.50.720">
    <property type="entry name" value="NAD(P)-binding Rossmann-like Domain"/>
    <property type="match status" value="1"/>
</dbReference>
<organism evidence="9">
    <name type="scientific">bioreactor metagenome</name>
    <dbReference type="NCBI Taxonomy" id="1076179"/>
    <lineage>
        <taxon>unclassified sequences</taxon>
        <taxon>metagenomes</taxon>
        <taxon>ecological metagenomes</taxon>
    </lineage>
</organism>
<evidence type="ECO:0000256" key="6">
    <source>
        <dbReference type="SAM" id="MobiDB-lite"/>
    </source>
</evidence>
<sequence>MSIETATGQEAQAHVDVAPARSDRSGTERSTLVGRGASRFISATAMLSDLVAILLATVIGVMGRNSLIFFDAADDVTSVVTGLVVWQVPLWIAVLAAWGLYRTKNMGAGSDEYQSILTATGITAGLTAAVLYLSKSQLSRGFFVIEFSVGLVLLLLGRLLVRRGVQRARTAGMLLNRVVLSGDPGHIDEIATVIQREAWLGYQIVGAITPTADPSPRTPRGIPVIGHTDRLGDAVRATNAEAVICSEGSFPGSRDFRRLAWDLESGHTQLIVVPTMTDVSAERLQVRPIAGLPLVHVEKPQSEAASRWGKRLFDIVGSTALIVVSAPVMLLVALAIKLDDGGPVFFRQVRVGKDGTLFHCLKFRSMVVDAEKLLAHLRAQNESEGGVLFKMQKDPRITRVGHVIRRFSLDEFPQFFNVLSGDMSLVGPRPALPSEVELYEDHVHRRLDVRPGITGLWQVSGRSDLPWTETVRLDLYYVDNWSMAKDVMILMRTARAVLASAGAY</sequence>
<feature type="domain" description="Bacterial sugar transferase" evidence="8">
    <location>
        <begin position="310"/>
        <end position="498"/>
    </location>
</feature>
<feature type="transmembrane region" description="Helical" evidence="7">
    <location>
        <begin position="113"/>
        <end position="134"/>
    </location>
</feature>
<dbReference type="InterPro" id="IPR017475">
    <property type="entry name" value="EPS_sugar_tfrase"/>
</dbReference>
<dbReference type="PANTHER" id="PTHR30576">
    <property type="entry name" value="COLANIC BIOSYNTHESIS UDP-GLUCOSE LIPID CARRIER TRANSFERASE"/>
    <property type="match status" value="1"/>
</dbReference>
<evidence type="ECO:0000256" key="7">
    <source>
        <dbReference type="SAM" id="Phobius"/>
    </source>
</evidence>
<keyword evidence="4 7" id="KW-1133">Transmembrane helix</keyword>
<evidence type="ECO:0000313" key="9">
    <source>
        <dbReference type="EMBL" id="MPM57437.1"/>
    </source>
</evidence>
<feature type="compositionally biased region" description="Polar residues" evidence="6">
    <location>
        <begin position="1"/>
        <end position="10"/>
    </location>
</feature>
<dbReference type="GO" id="GO:0016780">
    <property type="term" value="F:phosphotransferase activity, for other substituted phosphate groups"/>
    <property type="evidence" value="ECO:0007669"/>
    <property type="project" value="TreeGrafter"/>
</dbReference>
<evidence type="ECO:0000259" key="8">
    <source>
        <dbReference type="Pfam" id="PF02397"/>
    </source>
</evidence>
<dbReference type="AlphaFoldDB" id="A0A645AWB1"/>
<feature type="transmembrane region" description="Helical" evidence="7">
    <location>
        <begin position="83"/>
        <end position="101"/>
    </location>
</feature>
<keyword evidence="2" id="KW-0808">Transferase</keyword>
<feature type="transmembrane region" description="Helical" evidence="7">
    <location>
        <begin position="40"/>
        <end position="63"/>
    </location>
</feature>
<name>A0A645AWB1_9ZZZZ</name>
<dbReference type="Pfam" id="PF02397">
    <property type="entry name" value="Bac_transf"/>
    <property type="match status" value="1"/>
</dbReference>
<dbReference type="EMBL" id="VSSQ01016268">
    <property type="protein sequence ID" value="MPM57437.1"/>
    <property type="molecule type" value="Genomic_DNA"/>
</dbReference>
<dbReference type="Pfam" id="PF13727">
    <property type="entry name" value="CoA_binding_3"/>
    <property type="match status" value="1"/>
</dbReference>
<protein>
    <recommendedName>
        <fullName evidence="8">Bacterial sugar transferase domain-containing protein</fullName>
    </recommendedName>
</protein>
<evidence type="ECO:0000256" key="3">
    <source>
        <dbReference type="ARBA" id="ARBA00022692"/>
    </source>
</evidence>
<reference evidence="9" key="1">
    <citation type="submission" date="2019-08" db="EMBL/GenBank/DDBJ databases">
        <authorList>
            <person name="Kucharzyk K."/>
            <person name="Murdoch R.W."/>
            <person name="Higgins S."/>
            <person name="Loffler F."/>
        </authorList>
    </citation>
    <scope>NUCLEOTIDE SEQUENCE</scope>
</reference>
<evidence type="ECO:0000256" key="4">
    <source>
        <dbReference type="ARBA" id="ARBA00022989"/>
    </source>
</evidence>
<feature type="transmembrane region" description="Helical" evidence="7">
    <location>
        <begin position="312"/>
        <end position="336"/>
    </location>
</feature>
<dbReference type="PANTHER" id="PTHR30576:SF10">
    <property type="entry name" value="SLL5057 PROTEIN"/>
    <property type="match status" value="1"/>
</dbReference>
<evidence type="ECO:0000256" key="1">
    <source>
        <dbReference type="ARBA" id="ARBA00004141"/>
    </source>
</evidence>
<evidence type="ECO:0000256" key="2">
    <source>
        <dbReference type="ARBA" id="ARBA00022679"/>
    </source>
</evidence>
<keyword evidence="3 7" id="KW-0812">Transmembrane</keyword>
<dbReference type="GO" id="GO:0016020">
    <property type="term" value="C:membrane"/>
    <property type="evidence" value="ECO:0007669"/>
    <property type="project" value="UniProtKB-SubCell"/>
</dbReference>
<proteinExistence type="predicted"/>
<accession>A0A645AWB1</accession>